<dbReference type="AlphaFoldDB" id="A0A1C7NR66"/>
<feature type="compositionally biased region" description="Polar residues" evidence="7">
    <location>
        <begin position="403"/>
        <end position="413"/>
    </location>
</feature>
<keyword evidence="2 5" id="KW-0728">SH3 domain</keyword>
<comment type="caution">
    <text evidence="9">The sequence shown here is derived from an EMBL/GenBank/DDBJ whole genome shotgun (WGS) entry which is preliminary data.</text>
</comment>
<feature type="compositionally biased region" description="Pro residues" evidence="7">
    <location>
        <begin position="710"/>
        <end position="724"/>
    </location>
</feature>
<comment type="subcellular location">
    <subcellularLocation>
        <location evidence="1">Membrane</location>
        <topology evidence="1">Peripheral membrane protein</topology>
    </subcellularLocation>
</comment>
<feature type="compositionally biased region" description="Basic and acidic residues" evidence="7">
    <location>
        <begin position="613"/>
        <end position="629"/>
    </location>
</feature>
<feature type="compositionally biased region" description="Polar residues" evidence="7">
    <location>
        <begin position="679"/>
        <end position="690"/>
    </location>
</feature>
<feature type="domain" description="SH3" evidence="8">
    <location>
        <begin position="283"/>
        <end position="344"/>
    </location>
</feature>
<dbReference type="Pfam" id="PF07653">
    <property type="entry name" value="SH3_2"/>
    <property type="match status" value="1"/>
</dbReference>
<dbReference type="InterPro" id="IPR050384">
    <property type="entry name" value="Endophilin_SH3RF"/>
</dbReference>
<feature type="compositionally biased region" description="Basic and acidic residues" evidence="7">
    <location>
        <begin position="499"/>
        <end position="548"/>
    </location>
</feature>
<evidence type="ECO:0000256" key="7">
    <source>
        <dbReference type="SAM" id="MobiDB-lite"/>
    </source>
</evidence>
<reference evidence="9 10" key="1">
    <citation type="submission" date="2016-03" db="EMBL/GenBank/DDBJ databases">
        <title>Choanephora cucurbitarum.</title>
        <authorList>
            <person name="Min B."/>
            <person name="Park H."/>
            <person name="Park J.-H."/>
            <person name="Shin H.-D."/>
            <person name="Choi I.-G."/>
        </authorList>
    </citation>
    <scope>NUCLEOTIDE SEQUENCE [LARGE SCALE GENOMIC DNA]</scope>
    <source>
        <strain evidence="9 10">KUS-F28377</strain>
    </source>
</reference>
<feature type="compositionally biased region" description="Polar residues" evidence="7">
    <location>
        <begin position="383"/>
        <end position="394"/>
    </location>
</feature>
<feature type="coiled-coil region" evidence="6">
    <location>
        <begin position="810"/>
        <end position="848"/>
    </location>
</feature>
<dbReference type="PANTHER" id="PTHR14167:SF81">
    <property type="entry name" value="ENDOPHILIN-A"/>
    <property type="match status" value="1"/>
</dbReference>
<evidence type="ECO:0000256" key="5">
    <source>
        <dbReference type="PROSITE-ProRule" id="PRU00192"/>
    </source>
</evidence>
<dbReference type="Gene3D" id="2.30.30.40">
    <property type="entry name" value="SH3 Domains"/>
    <property type="match status" value="3"/>
</dbReference>
<keyword evidence="3 6" id="KW-0175">Coiled coil</keyword>
<evidence type="ECO:0000256" key="4">
    <source>
        <dbReference type="ARBA" id="ARBA00023136"/>
    </source>
</evidence>
<feature type="region of interest" description="Disordered" evidence="7">
    <location>
        <begin position="343"/>
        <end position="804"/>
    </location>
</feature>
<dbReference type="CDD" id="cd00174">
    <property type="entry name" value="SH3"/>
    <property type="match status" value="2"/>
</dbReference>
<dbReference type="EMBL" id="LUGH01000009">
    <property type="protein sequence ID" value="OBZ91518.1"/>
    <property type="molecule type" value="Genomic_DNA"/>
</dbReference>
<evidence type="ECO:0000256" key="2">
    <source>
        <dbReference type="ARBA" id="ARBA00022443"/>
    </source>
</evidence>
<dbReference type="SMART" id="SM00326">
    <property type="entry name" value="SH3"/>
    <property type="match status" value="3"/>
</dbReference>
<proteinExistence type="predicted"/>
<gene>
    <name evidence="9" type="primary">SH3KBP1_1</name>
    <name evidence="9" type="ORF">A0J61_00436</name>
</gene>
<dbReference type="GO" id="GO:0016301">
    <property type="term" value="F:kinase activity"/>
    <property type="evidence" value="ECO:0007669"/>
    <property type="project" value="UniProtKB-KW"/>
</dbReference>
<keyword evidence="4" id="KW-0472">Membrane</keyword>
<sequence length="853" mass="94230">MSGNANVQLASSCILNNLIEKSVIAHHPYEASREDEISFEKDEMIKVTDSSDSDWWVGTKKDGSSGYFPSNFVTVVEDEVIAEQKPKETASEPIEEVEKTEETVEQPEEKAEERKVDTVIGMARVMEDYAMQESGELSLNRGGIINVYEILDDEWARGELNGKVGKYPIKYVEDIDMPGRPDLGKQPSTEKVATNEEESTSPKGGFKLAAYGVKQGGIGSLLAGGFPGLKKAAPKEEKPKAVAKEPVAPLTGVPAVPAFTASQEPVIQPQKEKSCKQDTNNIRTVGKAIVLHPYDADNEDELSLLRGEYVDILDRNADEGWWKGKNERGQAGVFPSNFVKELEQDAVAPPTPTRSRKSVTSIGSTQGEAHPSTAMAKPPQLARPSSVQTPNTARPVSVEQRPASVQATSSSTAPIVAKPVDLSPNPITEELDEKAIEEEEQYEADEEKPMTPTPIETDSPAFTPSLAERSIPLPEPKVELPIPSPAVIQEDPISDDETKESGIDETPFVHEDQKVEKELEKEERDQKESEEVTKHVKEDESDKPKEEDTTSVPVVKEEEDTKEQAVKQNVQEPVIPETTEEEGSDTPKEKNVPVAPAAATAESPNVSESTDSVEDKKEDNQKMEEKEALPVEAAGEQKEEEEKEEEEEKKVDLDVLPTGPRLTTPTRARLGGARARRSPQINSEPSQTEQLQKEIEATPEPEEQETKPEPSSPEKPASPPPKPVKPIFSKFPTPFAVGAEEITKRQLRPTQARRLWEEQPAEQKPAEQKPSASQEQEQPPRPTGVKNIASRFNFNGGGSGGNEVLETKLKNHTKNEIEKVRKEFEQQLQEEREKRLQLESLVQELLEKVKSLE</sequence>
<dbReference type="SUPFAM" id="SSF50044">
    <property type="entry name" value="SH3-domain"/>
    <property type="match status" value="3"/>
</dbReference>
<dbReference type="Pfam" id="PF00018">
    <property type="entry name" value="SH3_1"/>
    <property type="match status" value="1"/>
</dbReference>
<evidence type="ECO:0000259" key="8">
    <source>
        <dbReference type="PROSITE" id="PS50002"/>
    </source>
</evidence>
<evidence type="ECO:0000256" key="6">
    <source>
        <dbReference type="SAM" id="Coils"/>
    </source>
</evidence>
<keyword evidence="9" id="KW-0418">Kinase</keyword>
<feature type="compositionally biased region" description="Acidic residues" evidence="7">
    <location>
        <begin position="638"/>
        <end position="647"/>
    </location>
</feature>
<dbReference type="InterPro" id="IPR036028">
    <property type="entry name" value="SH3-like_dom_sf"/>
</dbReference>
<feature type="region of interest" description="Disordered" evidence="7">
    <location>
        <begin position="85"/>
        <end position="115"/>
    </location>
</feature>
<evidence type="ECO:0000313" key="9">
    <source>
        <dbReference type="EMBL" id="OBZ91518.1"/>
    </source>
</evidence>
<evidence type="ECO:0000256" key="1">
    <source>
        <dbReference type="ARBA" id="ARBA00004170"/>
    </source>
</evidence>
<accession>A0A1C7NR66</accession>
<dbReference type="InterPro" id="IPR001452">
    <property type="entry name" value="SH3_domain"/>
</dbReference>
<evidence type="ECO:0000256" key="3">
    <source>
        <dbReference type="ARBA" id="ARBA00023054"/>
    </source>
</evidence>
<organism evidence="9 10">
    <name type="scientific">Choanephora cucurbitarum</name>
    <dbReference type="NCBI Taxonomy" id="101091"/>
    <lineage>
        <taxon>Eukaryota</taxon>
        <taxon>Fungi</taxon>
        <taxon>Fungi incertae sedis</taxon>
        <taxon>Mucoromycota</taxon>
        <taxon>Mucoromycotina</taxon>
        <taxon>Mucoromycetes</taxon>
        <taxon>Mucorales</taxon>
        <taxon>Mucorineae</taxon>
        <taxon>Choanephoraceae</taxon>
        <taxon>Choanephoroideae</taxon>
        <taxon>Choanephora</taxon>
    </lineage>
</organism>
<dbReference type="PROSITE" id="PS50002">
    <property type="entry name" value="SH3"/>
    <property type="match status" value="3"/>
</dbReference>
<dbReference type="OrthoDB" id="5340910at2759"/>
<feature type="domain" description="SH3" evidence="8">
    <location>
        <begin position="118"/>
        <end position="177"/>
    </location>
</feature>
<name>A0A1C7NR66_9FUNG</name>
<feature type="compositionally biased region" description="Polar residues" evidence="7">
    <location>
        <begin position="358"/>
        <end position="367"/>
    </location>
</feature>
<keyword evidence="10" id="KW-1185">Reference proteome</keyword>
<dbReference type="STRING" id="101091.A0A1C7NR66"/>
<feature type="compositionally biased region" description="Acidic residues" evidence="7">
    <location>
        <begin position="429"/>
        <end position="446"/>
    </location>
</feature>
<dbReference type="InParanoid" id="A0A1C7NR66"/>
<protein>
    <submittedName>
        <fullName evidence="9">SH3 domain-containing kinase-binding protein 1</fullName>
    </submittedName>
</protein>
<dbReference type="Pfam" id="PF14604">
    <property type="entry name" value="SH3_9"/>
    <property type="match status" value="1"/>
</dbReference>
<feature type="domain" description="SH3" evidence="8">
    <location>
        <begin position="18"/>
        <end position="78"/>
    </location>
</feature>
<dbReference type="PRINTS" id="PR00452">
    <property type="entry name" value="SH3DOMAIN"/>
</dbReference>
<dbReference type="PANTHER" id="PTHR14167">
    <property type="entry name" value="SH3 DOMAIN-CONTAINING"/>
    <property type="match status" value="1"/>
</dbReference>
<dbReference type="Proteomes" id="UP000093000">
    <property type="component" value="Unassembled WGS sequence"/>
</dbReference>
<keyword evidence="9" id="KW-0808">Transferase</keyword>
<evidence type="ECO:0000313" key="10">
    <source>
        <dbReference type="Proteomes" id="UP000093000"/>
    </source>
</evidence>
<feature type="region of interest" description="Disordered" evidence="7">
    <location>
        <begin position="178"/>
        <end position="203"/>
    </location>
</feature>
<feature type="compositionally biased region" description="Low complexity" evidence="7">
    <location>
        <begin position="656"/>
        <end position="673"/>
    </location>
</feature>